<dbReference type="Gene3D" id="3.40.630.30">
    <property type="match status" value="1"/>
</dbReference>
<dbReference type="SUPFAM" id="SSF55729">
    <property type="entry name" value="Acyl-CoA N-acyltransferases (Nat)"/>
    <property type="match status" value="1"/>
</dbReference>
<dbReference type="KEGG" id="kdj:28965353"/>
<evidence type="ECO:0000313" key="4">
    <source>
        <dbReference type="Proteomes" id="UP000078595"/>
    </source>
</evidence>
<sequence length="186" mass="20851">MKTQICSLLESAARESSTSRYVLGDQPEAYKLYALSELGSAFDVNVLDEDVPSSLGVDSTFEYSLEKSRYVSPDRLAWQESAFGSFANDYFEKYPLDPSSKIRLELLATDRAAQGRGYGSALLRCLEERADQDSQSIAVICDHEVASKLYQKNGFHEYHSENIQVGEETKLFQALCRRSMESSAQT</sequence>
<dbReference type="GeneID" id="28965353"/>
<dbReference type="EMBL" id="KI894028">
    <property type="protein sequence ID" value="OBR87449.1"/>
    <property type="molecule type" value="Genomic_DNA"/>
</dbReference>
<dbReference type="Pfam" id="PF13508">
    <property type="entry name" value="Acetyltransf_7"/>
    <property type="match status" value="1"/>
</dbReference>
<organism evidence="2">
    <name type="scientific">Kwoniella dejecticola CBS 10117</name>
    <dbReference type="NCBI Taxonomy" id="1296121"/>
    <lineage>
        <taxon>Eukaryota</taxon>
        <taxon>Fungi</taxon>
        <taxon>Dikarya</taxon>
        <taxon>Basidiomycota</taxon>
        <taxon>Agaricomycotina</taxon>
        <taxon>Tremellomycetes</taxon>
        <taxon>Tremellales</taxon>
        <taxon>Cryptococcaceae</taxon>
        <taxon>Kwoniella</taxon>
    </lineage>
</organism>
<name>A0A1A6ABL5_9TREE</name>
<feature type="domain" description="N-acetyltransferase" evidence="1">
    <location>
        <begin position="30"/>
        <end position="173"/>
    </location>
</feature>
<reference evidence="3" key="2">
    <citation type="submission" date="2013-07" db="EMBL/GenBank/DDBJ databases">
        <authorList>
            <consortium name="The Broad Institute Genome Sequencing Platform"/>
            <person name="Cuomo C."/>
            <person name="Litvintseva A."/>
            <person name="Chen Y."/>
            <person name="Heitman J."/>
            <person name="Sun S."/>
            <person name="Springer D."/>
            <person name="Dromer F."/>
            <person name="Young S.K."/>
            <person name="Zeng Q."/>
            <person name="Gargeya S."/>
            <person name="Fitzgerald M."/>
            <person name="Abouelleil A."/>
            <person name="Alvarado L."/>
            <person name="Berlin A.M."/>
            <person name="Chapman S.B."/>
            <person name="Dewar J."/>
            <person name="Goldberg J."/>
            <person name="Griggs A."/>
            <person name="Gujja S."/>
            <person name="Hansen M."/>
            <person name="Howarth C."/>
            <person name="Imamovic A."/>
            <person name="Larimer J."/>
            <person name="McCowan C."/>
            <person name="Murphy C."/>
            <person name="Pearson M."/>
            <person name="Priest M."/>
            <person name="Roberts A."/>
            <person name="Saif S."/>
            <person name="Shea T."/>
            <person name="Sykes S."/>
            <person name="Wortman J."/>
            <person name="Nusbaum C."/>
            <person name="Birren B."/>
        </authorList>
    </citation>
    <scope>NUCLEOTIDE SEQUENCE</scope>
    <source>
        <strain evidence="3">CBS 10117</strain>
    </source>
</reference>
<gene>
    <name evidence="2" type="ORF">I303_01654</name>
    <name evidence="3" type="ORF">I303_102205</name>
</gene>
<dbReference type="InterPro" id="IPR016181">
    <property type="entry name" value="Acyl_CoA_acyltransferase"/>
</dbReference>
<dbReference type="Proteomes" id="UP000078595">
    <property type="component" value="Chromosome 2"/>
</dbReference>
<dbReference type="OrthoDB" id="2744543at2759"/>
<dbReference type="InterPro" id="IPR000182">
    <property type="entry name" value="GNAT_dom"/>
</dbReference>
<dbReference type="EMBL" id="CP144531">
    <property type="protein sequence ID" value="WWC59646.1"/>
    <property type="molecule type" value="Genomic_DNA"/>
</dbReference>
<reference evidence="2" key="1">
    <citation type="submission" date="2013-07" db="EMBL/GenBank/DDBJ databases">
        <title>The Genome Sequence of Cryptococcus dejecticola CBS10117.</title>
        <authorList>
            <consortium name="The Broad Institute Genome Sequencing Platform"/>
            <person name="Cuomo C."/>
            <person name="Litvintseva A."/>
            <person name="Chen Y."/>
            <person name="Heitman J."/>
            <person name="Sun S."/>
            <person name="Springer D."/>
            <person name="Dromer F."/>
            <person name="Young S.K."/>
            <person name="Zeng Q."/>
            <person name="Gargeya S."/>
            <person name="Fitzgerald M."/>
            <person name="Abouelleil A."/>
            <person name="Alvarado L."/>
            <person name="Berlin A.M."/>
            <person name="Chapman S.B."/>
            <person name="Dewar J."/>
            <person name="Goldberg J."/>
            <person name="Griggs A."/>
            <person name="Gujja S."/>
            <person name="Hansen M."/>
            <person name="Howarth C."/>
            <person name="Imamovic A."/>
            <person name="Larimer J."/>
            <person name="McCowan C."/>
            <person name="Murphy C."/>
            <person name="Pearson M."/>
            <person name="Priest M."/>
            <person name="Roberts A."/>
            <person name="Saif S."/>
            <person name="Shea T."/>
            <person name="Sykes S."/>
            <person name="Wortman J."/>
            <person name="Nusbaum C."/>
            <person name="Birren B."/>
        </authorList>
    </citation>
    <scope>NUCLEOTIDE SEQUENCE [LARGE SCALE GENOMIC DNA]</scope>
    <source>
        <strain evidence="2">CBS 10117</strain>
    </source>
</reference>
<reference evidence="3" key="3">
    <citation type="submission" date="2024-02" db="EMBL/GenBank/DDBJ databases">
        <title>Comparative genomics of Cryptococcus and Kwoniella reveals pathogenesis evolution and contrasting modes of karyotype evolution via chromosome fusion or intercentromeric recombination.</title>
        <authorList>
            <person name="Coelho M.A."/>
            <person name="David-Palma M."/>
            <person name="Shea T."/>
            <person name="Bowers K."/>
            <person name="McGinley-Smith S."/>
            <person name="Mohammad A.W."/>
            <person name="Gnirke A."/>
            <person name="Yurkov A.M."/>
            <person name="Nowrousian M."/>
            <person name="Sun S."/>
            <person name="Cuomo C.A."/>
            <person name="Heitman J."/>
        </authorList>
    </citation>
    <scope>NUCLEOTIDE SEQUENCE</scope>
    <source>
        <strain evidence="3">CBS 10117</strain>
    </source>
</reference>
<dbReference type="VEuPathDB" id="FungiDB:I303_01654"/>
<accession>A0A1A6ABL5</accession>
<evidence type="ECO:0000259" key="1">
    <source>
        <dbReference type="PROSITE" id="PS51186"/>
    </source>
</evidence>
<protein>
    <recommendedName>
        <fullName evidence="1">N-acetyltransferase domain-containing protein</fullName>
    </recommendedName>
</protein>
<evidence type="ECO:0000313" key="3">
    <source>
        <dbReference type="EMBL" id="WWC59646.1"/>
    </source>
</evidence>
<dbReference type="AlphaFoldDB" id="A0A1A6ABL5"/>
<dbReference type="CDD" id="cd04301">
    <property type="entry name" value="NAT_SF"/>
    <property type="match status" value="1"/>
</dbReference>
<dbReference type="RefSeq" id="XP_018265291.1">
    <property type="nucleotide sequence ID" value="XM_018405010.1"/>
</dbReference>
<proteinExistence type="predicted"/>
<evidence type="ECO:0000313" key="2">
    <source>
        <dbReference type="EMBL" id="OBR87449.1"/>
    </source>
</evidence>
<keyword evidence="4" id="KW-1185">Reference proteome</keyword>
<dbReference type="PROSITE" id="PS51186">
    <property type="entry name" value="GNAT"/>
    <property type="match status" value="1"/>
</dbReference>
<dbReference type="GO" id="GO:0016747">
    <property type="term" value="F:acyltransferase activity, transferring groups other than amino-acyl groups"/>
    <property type="evidence" value="ECO:0007669"/>
    <property type="project" value="InterPro"/>
</dbReference>